<accession>A0ABD5YKC0</accession>
<evidence type="ECO:0000313" key="2">
    <source>
        <dbReference type="EMBL" id="MFC7189688.1"/>
    </source>
</evidence>
<dbReference type="AlphaFoldDB" id="A0ABD5YKC0"/>
<comment type="caution">
    <text evidence="2">The sequence shown here is derived from an EMBL/GenBank/DDBJ whole genome shotgun (WGS) entry which is preliminary data.</text>
</comment>
<dbReference type="GO" id="GO:0016787">
    <property type="term" value="F:hydrolase activity"/>
    <property type="evidence" value="ECO:0007669"/>
    <property type="project" value="UniProtKB-KW"/>
</dbReference>
<reference evidence="2 3" key="1">
    <citation type="journal article" date="2019" name="Int. J. Syst. Evol. Microbiol.">
        <title>The Global Catalogue of Microorganisms (GCM) 10K type strain sequencing project: providing services to taxonomists for standard genome sequencing and annotation.</title>
        <authorList>
            <consortium name="The Broad Institute Genomics Platform"/>
            <consortium name="The Broad Institute Genome Sequencing Center for Infectious Disease"/>
            <person name="Wu L."/>
            <person name="Ma J."/>
        </authorList>
    </citation>
    <scope>NUCLEOTIDE SEQUENCE [LARGE SCALE GENOMIC DNA]</scope>
    <source>
        <strain evidence="2 3">RDMS1</strain>
    </source>
</reference>
<organism evidence="2 3">
    <name type="scientific">Halocatena marina</name>
    <dbReference type="NCBI Taxonomy" id="2934937"/>
    <lineage>
        <taxon>Archaea</taxon>
        <taxon>Methanobacteriati</taxon>
        <taxon>Methanobacteriota</taxon>
        <taxon>Stenosarchaea group</taxon>
        <taxon>Halobacteria</taxon>
        <taxon>Halobacteriales</taxon>
        <taxon>Natronomonadaceae</taxon>
        <taxon>Halocatena</taxon>
    </lineage>
</organism>
<feature type="domain" description="UDP-X diphosphatase-like N-terminal oligomerisation" evidence="1">
    <location>
        <begin position="5"/>
        <end position="56"/>
    </location>
</feature>
<dbReference type="RefSeq" id="WP_390205136.1">
    <property type="nucleotide sequence ID" value="NZ_JBHSZC010000001.1"/>
</dbReference>
<dbReference type="InterPro" id="IPR015797">
    <property type="entry name" value="NUDIX_hydrolase-like_dom_sf"/>
</dbReference>
<evidence type="ECO:0000313" key="3">
    <source>
        <dbReference type="Proteomes" id="UP001596417"/>
    </source>
</evidence>
<name>A0ABD5YKC0_9EURY</name>
<dbReference type="Gene3D" id="6.10.250.1120">
    <property type="match status" value="1"/>
</dbReference>
<protein>
    <submittedName>
        <fullName evidence="2">NUDIX hydrolase N-terminal domain-containing protein</fullName>
    </submittedName>
</protein>
<dbReference type="Pfam" id="PF12535">
    <property type="entry name" value="Nudix_N"/>
    <property type="match status" value="1"/>
</dbReference>
<dbReference type="EMBL" id="JBHTAX010000001">
    <property type="protein sequence ID" value="MFC7189688.1"/>
    <property type="molecule type" value="Genomic_DNA"/>
</dbReference>
<gene>
    <name evidence="2" type="ORF">ACFQL7_07335</name>
</gene>
<sequence length="127" mass="14593">MAKAVLPLLDELRILAQNGLAYADSPYDEERYTRILDLVSEYYGEISDVPKAEVQSRFEAELGYVTPKVGAQAALFNEEEEILLLKRSYDKKWCLPGERLNRVNHPKKQPCARHERKPVSAFVRQLS</sequence>
<evidence type="ECO:0000259" key="1">
    <source>
        <dbReference type="Pfam" id="PF12535"/>
    </source>
</evidence>
<keyword evidence="2" id="KW-0378">Hydrolase</keyword>
<keyword evidence="3" id="KW-1185">Reference proteome</keyword>
<dbReference type="InterPro" id="IPR059176">
    <property type="entry name" value="UDP-X_N"/>
</dbReference>
<proteinExistence type="predicted"/>
<dbReference type="Proteomes" id="UP001596417">
    <property type="component" value="Unassembled WGS sequence"/>
</dbReference>
<dbReference type="SUPFAM" id="SSF55811">
    <property type="entry name" value="Nudix"/>
    <property type="match status" value="1"/>
</dbReference>
<dbReference type="Gene3D" id="3.90.79.10">
    <property type="entry name" value="Nucleoside Triphosphate Pyrophosphohydrolase"/>
    <property type="match status" value="1"/>
</dbReference>